<dbReference type="STRING" id="564137.SAMN04488238_101213"/>
<dbReference type="Gene3D" id="3.60.21.10">
    <property type="match status" value="1"/>
</dbReference>
<dbReference type="SUPFAM" id="SSF56300">
    <property type="entry name" value="Metallo-dependent phosphatases"/>
    <property type="match status" value="1"/>
</dbReference>
<dbReference type="GO" id="GO:0005737">
    <property type="term" value="C:cytoplasm"/>
    <property type="evidence" value="ECO:0007669"/>
    <property type="project" value="TreeGrafter"/>
</dbReference>
<sequence>MLRWLSKALGGAATPKPDGQTVSFLEHGPLTGPVYVVGDVHGCHALYRRLEAQILRDANTLTGSPGIVLLGDVVDRGPETADMLDLLTDRPPTGATRLCLRGNHEDMMLNFLNNPTMTSSWLDFGGFETLMSYGLALDMETAPSPRRLQQMLQAHIPQAHRDFLEHLPYGMQVGPYALVHAAIDVAAPLDRQPRQTVLWGDPVDAGPHDVTVIHGHTIVPQPIIEEGRIALDTGAYDTGVLTAVRLHPDMPPKILQCHA</sequence>
<dbReference type="GO" id="GO:0008803">
    <property type="term" value="F:bis(5'-nucleosyl)-tetraphosphatase (symmetrical) activity"/>
    <property type="evidence" value="ECO:0007669"/>
    <property type="project" value="TreeGrafter"/>
</dbReference>
<dbReference type="InterPro" id="IPR050126">
    <property type="entry name" value="Ap4A_hydrolase"/>
</dbReference>
<dbReference type="RefSeq" id="WP_092884520.1">
    <property type="nucleotide sequence ID" value="NZ_CP061498.1"/>
</dbReference>
<dbReference type="PANTHER" id="PTHR42850:SF4">
    <property type="entry name" value="ZINC-DEPENDENT ENDOPOLYPHOSPHATASE"/>
    <property type="match status" value="1"/>
</dbReference>
<dbReference type="GO" id="GO:0016791">
    <property type="term" value="F:phosphatase activity"/>
    <property type="evidence" value="ECO:0007669"/>
    <property type="project" value="TreeGrafter"/>
</dbReference>
<accession>A0A1H2R8J6</accession>
<name>A0A1H2R8J6_9RHOB</name>
<dbReference type="Pfam" id="PF00149">
    <property type="entry name" value="Metallophos"/>
    <property type="match status" value="1"/>
</dbReference>
<dbReference type="OrthoDB" id="9807890at2"/>
<reference evidence="2 3" key="1">
    <citation type="submission" date="2016-10" db="EMBL/GenBank/DDBJ databases">
        <authorList>
            <person name="de Groot N.N."/>
        </authorList>
    </citation>
    <scope>NUCLEOTIDE SEQUENCE [LARGE SCALE GENOMIC DNA]</scope>
    <source>
        <strain evidence="2 3">CGMCC 1.8894</strain>
    </source>
</reference>
<dbReference type="AlphaFoldDB" id="A0A1H2R8J6"/>
<evidence type="ECO:0000259" key="1">
    <source>
        <dbReference type="Pfam" id="PF00149"/>
    </source>
</evidence>
<evidence type="ECO:0000313" key="3">
    <source>
        <dbReference type="Proteomes" id="UP000198539"/>
    </source>
</evidence>
<dbReference type="GO" id="GO:0110154">
    <property type="term" value="P:RNA decapping"/>
    <property type="evidence" value="ECO:0007669"/>
    <property type="project" value="TreeGrafter"/>
</dbReference>
<keyword evidence="3" id="KW-1185">Reference proteome</keyword>
<dbReference type="Proteomes" id="UP000198539">
    <property type="component" value="Unassembled WGS sequence"/>
</dbReference>
<evidence type="ECO:0000313" key="2">
    <source>
        <dbReference type="EMBL" id="SDW15154.1"/>
    </source>
</evidence>
<dbReference type="EMBL" id="FNOM01000001">
    <property type="protein sequence ID" value="SDW15154.1"/>
    <property type="molecule type" value="Genomic_DNA"/>
</dbReference>
<dbReference type="InterPro" id="IPR004843">
    <property type="entry name" value="Calcineurin-like_PHP"/>
</dbReference>
<dbReference type="InterPro" id="IPR029052">
    <property type="entry name" value="Metallo-depent_PP-like"/>
</dbReference>
<feature type="domain" description="Calcineurin-like phosphoesterase" evidence="1">
    <location>
        <begin position="33"/>
        <end position="220"/>
    </location>
</feature>
<organism evidence="2 3">
    <name type="scientific">Roseicitreum antarcticum</name>
    <dbReference type="NCBI Taxonomy" id="564137"/>
    <lineage>
        <taxon>Bacteria</taxon>
        <taxon>Pseudomonadati</taxon>
        <taxon>Pseudomonadota</taxon>
        <taxon>Alphaproteobacteria</taxon>
        <taxon>Rhodobacterales</taxon>
        <taxon>Paracoccaceae</taxon>
        <taxon>Roseicitreum</taxon>
    </lineage>
</organism>
<dbReference type="PANTHER" id="PTHR42850">
    <property type="entry name" value="METALLOPHOSPHOESTERASE"/>
    <property type="match status" value="1"/>
</dbReference>
<protein>
    <submittedName>
        <fullName evidence="2">Serine/threonine protein phosphatase 1</fullName>
    </submittedName>
</protein>
<proteinExistence type="predicted"/>
<gene>
    <name evidence="2" type="ORF">SAMN04488238_101213</name>
</gene>